<proteinExistence type="predicted"/>
<feature type="compositionally biased region" description="Basic and acidic residues" evidence="1">
    <location>
        <begin position="31"/>
        <end position="77"/>
    </location>
</feature>
<gene>
    <name evidence="2" type="ORF">LIER_39572</name>
</gene>
<evidence type="ECO:0000256" key="1">
    <source>
        <dbReference type="SAM" id="MobiDB-lite"/>
    </source>
</evidence>
<name>A0AAV3QID7_LITER</name>
<evidence type="ECO:0000313" key="3">
    <source>
        <dbReference type="Proteomes" id="UP001454036"/>
    </source>
</evidence>
<sequence length="103" mass="11736">MDLNSDEEDEESDDIEDEDGESTQDVLWSNENEKNHSEDAETLEKNDDSLESGKEVSKEDVEQSEGHSEEPVDKGKDPTYNSEEVAEDDLDDVSLVEKWQTLR</sequence>
<protein>
    <submittedName>
        <fullName evidence="2">Uncharacterized protein</fullName>
    </submittedName>
</protein>
<keyword evidence="3" id="KW-1185">Reference proteome</keyword>
<feature type="region of interest" description="Disordered" evidence="1">
    <location>
        <begin position="1"/>
        <end position="103"/>
    </location>
</feature>
<comment type="caution">
    <text evidence="2">The sequence shown here is derived from an EMBL/GenBank/DDBJ whole genome shotgun (WGS) entry which is preliminary data.</text>
</comment>
<dbReference type="Proteomes" id="UP001454036">
    <property type="component" value="Unassembled WGS sequence"/>
</dbReference>
<organism evidence="2 3">
    <name type="scientific">Lithospermum erythrorhizon</name>
    <name type="common">Purple gromwell</name>
    <name type="synonym">Lithospermum officinale var. erythrorhizon</name>
    <dbReference type="NCBI Taxonomy" id="34254"/>
    <lineage>
        <taxon>Eukaryota</taxon>
        <taxon>Viridiplantae</taxon>
        <taxon>Streptophyta</taxon>
        <taxon>Embryophyta</taxon>
        <taxon>Tracheophyta</taxon>
        <taxon>Spermatophyta</taxon>
        <taxon>Magnoliopsida</taxon>
        <taxon>eudicotyledons</taxon>
        <taxon>Gunneridae</taxon>
        <taxon>Pentapetalae</taxon>
        <taxon>asterids</taxon>
        <taxon>lamiids</taxon>
        <taxon>Boraginales</taxon>
        <taxon>Boraginaceae</taxon>
        <taxon>Boraginoideae</taxon>
        <taxon>Lithospermeae</taxon>
        <taxon>Lithospermum</taxon>
    </lineage>
</organism>
<feature type="compositionally biased region" description="Acidic residues" evidence="1">
    <location>
        <begin position="1"/>
        <end position="22"/>
    </location>
</feature>
<evidence type="ECO:0000313" key="2">
    <source>
        <dbReference type="EMBL" id="GAA0163305.1"/>
    </source>
</evidence>
<feature type="compositionally biased region" description="Acidic residues" evidence="1">
    <location>
        <begin position="84"/>
        <end position="94"/>
    </location>
</feature>
<reference evidence="2 3" key="1">
    <citation type="submission" date="2024-01" db="EMBL/GenBank/DDBJ databases">
        <title>The complete chloroplast genome sequence of Lithospermum erythrorhizon: insights into the phylogenetic relationship among Boraginaceae species and the maternal lineages of purple gromwells.</title>
        <authorList>
            <person name="Okada T."/>
            <person name="Watanabe K."/>
        </authorList>
    </citation>
    <scope>NUCLEOTIDE SEQUENCE [LARGE SCALE GENOMIC DNA]</scope>
</reference>
<dbReference type="AlphaFoldDB" id="A0AAV3QID7"/>
<accession>A0AAV3QID7</accession>
<dbReference type="EMBL" id="BAABME010021440">
    <property type="protein sequence ID" value="GAA0163305.1"/>
    <property type="molecule type" value="Genomic_DNA"/>
</dbReference>